<gene>
    <name evidence="1" type="ORF">GCM10022254_55350</name>
</gene>
<comment type="caution">
    <text evidence="1">The sequence shown here is derived from an EMBL/GenBank/DDBJ whole genome shotgun (WGS) entry which is preliminary data.</text>
</comment>
<reference evidence="2" key="1">
    <citation type="journal article" date="2019" name="Int. J. Syst. Evol. Microbiol.">
        <title>The Global Catalogue of Microorganisms (GCM) 10K type strain sequencing project: providing services to taxonomists for standard genome sequencing and annotation.</title>
        <authorList>
            <consortium name="The Broad Institute Genomics Platform"/>
            <consortium name="The Broad Institute Genome Sequencing Center for Infectious Disease"/>
            <person name="Wu L."/>
            <person name="Ma J."/>
        </authorList>
    </citation>
    <scope>NUCLEOTIDE SEQUENCE [LARGE SCALE GENOMIC DNA]</scope>
    <source>
        <strain evidence="2">JCM 17440</strain>
    </source>
</reference>
<dbReference type="EMBL" id="BAABAS010000020">
    <property type="protein sequence ID" value="GAA4238625.1"/>
    <property type="molecule type" value="Genomic_DNA"/>
</dbReference>
<evidence type="ECO:0000313" key="2">
    <source>
        <dbReference type="Proteomes" id="UP001501710"/>
    </source>
</evidence>
<evidence type="ECO:0000313" key="1">
    <source>
        <dbReference type="EMBL" id="GAA4238625.1"/>
    </source>
</evidence>
<protein>
    <recommendedName>
        <fullName evidence="3">Transposase</fullName>
    </recommendedName>
</protein>
<dbReference type="Proteomes" id="UP001501710">
    <property type="component" value="Unassembled WGS sequence"/>
</dbReference>
<dbReference type="RefSeq" id="WP_344903564.1">
    <property type="nucleotide sequence ID" value="NZ_BAABAS010000020.1"/>
</dbReference>
<accession>A0ABP8CFH8</accession>
<sequence>MVITPTTRSWWRPPSWVVAYSAKISSSRAAGPVARVFRDLMMPIFLKKSASAESLAWMYRHHVDWDEPVPQAA</sequence>
<proteinExistence type="predicted"/>
<keyword evidence="2" id="KW-1185">Reference proteome</keyword>
<name>A0ABP8CFH8_9ACTN</name>
<organism evidence="1 2">
    <name type="scientific">Actinomadura meridiana</name>
    <dbReference type="NCBI Taxonomy" id="559626"/>
    <lineage>
        <taxon>Bacteria</taxon>
        <taxon>Bacillati</taxon>
        <taxon>Actinomycetota</taxon>
        <taxon>Actinomycetes</taxon>
        <taxon>Streptosporangiales</taxon>
        <taxon>Thermomonosporaceae</taxon>
        <taxon>Actinomadura</taxon>
    </lineage>
</organism>
<evidence type="ECO:0008006" key="3">
    <source>
        <dbReference type="Google" id="ProtNLM"/>
    </source>
</evidence>